<dbReference type="Proteomes" id="UP001305779">
    <property type="component" value="Unassembled WGS sequence"/>
</dbReference>
<proteinExistence type="predicted"/>
<keyword evidence="1" id="KW-0732">Signal</keyword>
<feature type="signal peptide" evidence="1">
    <location>
        <begin position="1"/>
        <end position="20"/>
    </location>
</feature>
<evidence type="ECO:0000313" key="2">
    <source>
        <dbReference type="EMBL" id="KAK4502618.1"/>
    </source>
</evidence>
<dbReference type="EMBL" id="JAXOVC010000004">
    <property type="protein sequence ID" value="KAK4502618.1"/>
    <property type="molecule type" value="Genomic_DNA"/>
</dbReference>
<organism evidence="2 3">
    <name type="scientific">Zasmidium cellare</name>
    <name type="common">Wine cellar mold</name>
    <name type="synonym">Racodium cellare</name>
    <dbReference type="NCBI Taxonomy" id="395010"/>
    <lineage>
        <taxon>Eukaryota</taxon>
        <taxon>Fungi</taxon>
        <taxon>Dikarya</taxon>
        <taxon>Ascomycota</taxon>
        <taxon>Pezizomycotina</taxon>
        <taxon>Dothideomycetes</taxon>
        <taxon>Dothideomycetidae</taxon>
        <taxon>Mycosphaerellales</taxon>
        <taxon>Mycosphaerellaceae</taxon>
        <taxon>Zasmidium</taxon>
    </lineage>
</organism>
<reference evidence="2 3" key="1">
    <citation type="journal article" date="2023" name="G3 (Bethesda)">
        <title>A chromosome-level genome assembly of Zasmidium syzygii isolated from banana leaves.</title>
        <authorList>
            <person name="van Westerhoven A.C."/>
            <person name="Mehrabi R."/>
            <person name="Talebi R."/>
            <person name="Steentjes M.B.F."/>
            <person name="Corcolon B."/>
            <person name="Chong P.A."/>
            <person name="Kema G.H.J."/>
            <person name="Seidl M.F."/>
        </authorList>
    </citation>
    <scope>NUCLEOTIDE SEQUENCE [LARGE SCALE GENOMIC DNA]</scope>
    <source>
        <strain evidence="2 3">P124</strain>
    </source>
</reference>
<keyword evidence="3" id="KW-1185">Reference proteome</keyword>
<sequence length="100" mass="11164">MSATLKSSLLLTGLAAATLGCTLTAQRAAVRIGPAIADRYLAFDDSVRDRPLSEAEAAKQRRWRRAMIRQQIRNELQISDAEHIMTARKKDRQKQISTSP</sequence>
<comment type="caution">
    <text evidence="2">The sequence shown here is derived from an EMBL/GenBank/DDBJ whole genome shotgun (WGS) entry which is preliminary data.</text>
</comment>
<gene>
    <name evidence="2" type="ORF">PRZ48_006044</name>
</gene>
<dbReference type="PROSITE" id="PS51257">
    <property type="entry name" value="PROKAR_LIPOPROTEIN"/>
    <property type="match status" value="1"/>
</dbReference>
<accession>A0ABR0END0</accession>
<evidence type="ECO:0000256" key="1">
    <source>
        <dbReference type="SAM" id="SignalP"/>
    </source>
</evidence>
<name>A0ABR0END0_ZASCE</name>
<evidence type="ECO:0000313" key="3">
    <source>
        <dbReference type="Proteomes" id="UP001305779"/>
    </source>
</evidence>
<feature type="chain" id="PRO_5045594977" evidence="1">
    <location>
        <begin position="21"/>
        <end position="100"/>
    </location>
</feature>
<protein>
    <submittedName>
        <fullName evidence="2">Uncharacterized protein</fullName>
    </submittedName>
</protein>